<feature type="transmembrane region" description="Helical" evidence="1">
    <location>
        <begin position="30"/>
        <end position="54"/>
    </location>
</feature>
<dbReference type="KEGG" id="sng:SNE_A08650"/>
<dbReference type="EMBL" id="FR872582">
    <property type="protein sequence ID" value="CCB88742.1"/>
    <property type="molecule type" value="Genomic_DNA"/>
</dbReference>
<proteinExistence type="predicted"/>
<keyword evidence="1" id="KW-0472">Membrane</keyword>
<dbReference type="HOGENOM" id="CLU_860238_0_0_0"/>
<reference key="1">
    <citation type="journal article" date="2011" name="Mol. Biol. Evol.">
        <title>Unity in variety -- the pan-genome of the Chlamydiae.</title>
        <authorList>
            <person name="Collingro A."/>
            <person name="Tischler P."/>
            <person name="Weinmaier T."/>
            <person name="Penz T."/>
            <person name="Heinz E."/>
            <person name="Brunham R.C."/>
            <person name="Read T.D."/>
            <person name="Bavoil P.M."/>
            <person name="Sachse K."/>
            <person name="Kahane S."/>
            <person name="Friedman M.G."/>
            <person name="Rattei T."/>
            <person name="Myers G.S.A."/>
            <person name="Horn M."/>
        </authorList>
    </citation>
    <scope>NUCLEOTIDE SEQUENCE</scope>
    <source>
        <strain>Z</strain>
    </source>
</reference>
<evidence type="ECO:0000313" key="3">
    <source>
        <dbReference type="Proteomes" id="UP000000496"/>
    </source>
</evidence>
<keyword evidence="1" id="KW-0812">Transmembrane</keyword>
<gene>
    <name evidence="2" type="ordered locus">SNE_A08650</name>
</gene>
<dbReference type="Proteomes" id="UP000000496">
    <property type="component" value="Chromosome gsn.131"/>
</dbReference>
<name>F8L7K9_SIMNZ</name>
<protein>
    <submittedName>
        <fullName evidence="2">Uncharacterized protein</fullName>
    </submittedName>
</protein>
<evidence type="ECO:0000256" key="1">
    <source>
        <dbReference type="SAM" id="Phobius"/>
    </source>
</evidence>
<reference evidence="2 3" key="2">
    <citation type="journal article" date="2011" name="Mol. Biol. Evol.">
        <title>Unity in variety--the pan-genome of the Chlamydiae.</title>
        <authorList>
            <person name="Collingro A."/>
            <person name="Tischler P."/>
            <person name="Weinmaier T."/>
            <person name="Penz T."/>
            <person name="Heinz E."/>
            <person name="Brunham R.C."/>
            <person name="Read T.D."/>
            <person name="Bavoil P.M."/>
            <person name="Sachse K."/>
            <person name="Kahane S."/>
            <person name="Friedman M.G."/>
            <person name="Rattei T."/>
            <person name="Myers G.S."/>
            <person name="Horn M."/>
        </authorList>
    </citation>
    <scope>NUCLEOTIDE SEQUENCE [LARGE SCALE GENOMIC DNA]</scope>
    <source>
        <strain evidence="3">ATCC VR-1471 / Z</strain>
    </source>
</reference>
<dbReference type="AlphaFoldDB" id="F8L7K9"/>
<keyword evidence="3" id="KW-1185">Reference proteome</keyword>
<evidence type="ECO:0000313" key="2">
    <source>
        <dbReference type="EMBL" id="CCB88742.1"/>
    </source>
</evidence>
<accession>F8L7K9</accession>
<keyword evidence="1" id="KW-1133">Transmembrane helix</keyword>
<organism evidence="2 3">
    <name type="scientific">Simkania negevensis (strain ATCC VR-1471 / DSM 27360 / Z)</name>
    <dbReference type="NCBI Taxonomy" id="331113"/>
    <lineage>
        <taxon>Bacteria</taxon>
        <taxon>Pseudomonadati</taxon>
        <taxon>Chlamydiota</taxon>
        <taxon>Chlamydiia</taxon>
        <taxon>Parachlamydiales</taxon>
        <taxon>Simkaniaceae</taxon>
        <taxon>Simkania</taxon>
    </lineage>
</organism>
<sequence>MSHKIHSDQSHLTHQISPNHIQPSWDLKKVATVSFVALLIIGTMLIPVAGALILKPEGSSVCDGDQCQQEGSNCQRIQQLNADNNYLPTPDEYCVGESCPPNLIDCHHLEVIDFSLRQNELRSITHDTIVNAESTLETPFWSSFASYFSGNDANIIKLQQEKEELSCVGRELDQIVSRLHGDYYDYYASNEDWSMRIPRGYYAGKEARDLHTYGLTPALQKVCIRLFDLCVRAIHDSWDAAARIKWLGCAIEQVEFLLCGGHQRALSIFCPHRVSNSKAREMMEKAISYSEELAMLDPDNAEDFHEKTRDYQKRLERLEKYSV</sequence>
<dbReference type="STRING" id="331113.SNE_A08650"/>